<dbReference type="InterPro" id="IPR007445">
    <property type="entry name" value="PilO"/>
</dbReference>
<reference evidence="3" key="1">
    <citation type="submission" date="2020-07" db="EMBL/GenBank/DDBJ databases">
        <title>Huge and variable diversity of episymbiotic CPR bacteria and DPANN archaea in groundwater ecosystems.</title>
        <authorList>
            <person name="He C.Y."/>
            <person name="Keren R."/>
            <person name="Whittaker M."/>
            <person name="Farag I.F."/>
            <person name="Doudna J."/>
            <person name="Cate J.H.D."/>
            <person name="Banfield J.F."/>
        </authorList>
    </citation>
    <scope>NUCLEOTIDE SEQUENCE</scope>
    <source>
        <strain evidence="3">NC_groundwater_928_Pr1_S-0.2um_72_17</strain>
    </source>
</reference>
<accession>A0A9D6L6E6</accession>
<dbReference type="InterPro" id="IPR014717">
    <property type="entry name" value="Transl_elong_EF1B/ribsomal_bS6"/>
</dbReference>
<evidence type="ECO:0000256" key="1">
    <source>
        <dbReference type="SAM" id="MobiDB-lite"/>
    </source>
</evidence>
<dbReference type="Proteomes" id="UP000807850">
    <property type="component" value="Unassembled WGS sequence"/>
</dbReference>
<dbReference type="Gene3D" id="3.30.70.60">
    <property type="match status" value="1"/>
</dbReference>
<name>A0A9D6L6E6_UNCEI</name>
<evidence type="ECO:0000313" key="3">
    <source>
        <dbReference type="EMBL" id="MBI3539636.1"/>
    </source>
</evidence>
<dbReference type="EMBL" id="JACQAY010000158">
    <property type="protein sequence ID" value="MBI3539636.1"/>
    <property type="molecule type" value="Genomic_DNA"/>
</dbReference>
<evidence type="ECO:0000313" key="4">
    <source>
        <dbReference type="Proteomes" id="UP000807850"/>
    </source>
</evidence>
<gene>
    <name evidence="3" type="primary">pilO</name>
    <name evidence="3" type="ORF">HY076_05135</name>
</gene>
<comment type="caution">
    <text evidence="3">The sequence shown here is derived from an EMBL/GenBank/DDBJ whole genome shotgun (WGS) entry which is preliminary data.</text>
</comment>
<dbReference type="Pfam" id="PF04350">
    <property type="entry name" value="PilO"/>
    <property type="match status" value="1"/>
</dbReference>
<feature type="transmembrane region" description="Helical" evidence="2">
    <location>
        <begin position="12"/>
        <end position="34"/>
    </location>
</feature>
<protein>
    <submittedName>
        <fullName evidence="3">Type 4a pilus biogenesis protein PilO</fullName>
    </submittedName>
</protein>
<evidence type="ECO:0000256" key="2">
    <source>
        <dbReference type="SAM" id="Phobius"/>
    </source>
</evidence>
<feature type="compositionally biased region" description="Low complexity" evidence="1">
    <location>
        <begin position="192"/>
        <end position="202"/>
    </location>
</feature>
<keyword evidence="2" id="KW-0472">Membrane</keyword>
<dbReference type="PANTHER" id="PTHR39555">
    <property type="entry name" value="FIMBRIAL ASSEMBLY PROTEIN PILO-LIKE PROTEIN-RELATED"/>
    <property type="match status" value="1"/>
</dbReference>
<dbReference type="GO" id="GO:0043107">
    <property type="term" value="P:type IV pilus-dependent motility"/>
    <property type="evidence" value="ECO:0007669"/>
    <property type="project" value="InterPro"/>
</dbReference>
<dbReference type="PANTHER" id="PTHR39555:SF1">
    <property type="entry name" value="TYPE IV PILUS INNER MEMBRANE COMPONENT PILO"/>
    <property type="match status" value="1"/>
</dbReference>
<keyword evidence="2" id="KW-0812">Transmembrane</keyword>
<feature type="region of interest" description="Disordered" evidence="1">
    <location>
        <begin position="192"/>
        <end position="215"/>
    </location>
</feature>
<dbReference type="GO" id="GO:0043683">
    <property type="term" value="P:type IV pilus assembly"/>
    <property type="evidence" value="ECO:0007669"/>
    <property type="project" value="InterPro"/>
</dbReference>
<proteinExistence type="predicted"/>
<dbReference type="AlphaFoldDB" id="A0A9D6L6E6"/>
<organism evidence="3 4">
    <name type="scientific">Eiseniibacteriota bacterium</name>
    <dbReference type="NCBI Taxonomy" id="2212470"/>
    <lineage>
        <taxon>Bacteria</taxon>
        <taxon>Candidatus Eiseniibacteriota</taxon>
    </lineage>
</organism>
<sequence length="215" mass="23120">MANLDLKNPTVLKIVLAVLIAAGVLGVFFFTHFLPFGFPNQREQLQTLKADYEKKSTDLARARAAVADLPRFEAEYELLHDRWTTASELLPTDRQLAVLLRKISLAGQQTGVSFLMFKPGATKTESYYTELPVEISVFGGYHQVGSFLAELANMRRIVTVSNMHLSANSKGDGLATTSASITASAYSLNTSAAPGAASAPAATHKKGAGDGRKES</sequence>
<keyword evidence="2" id="KW-1133">Transmembrane helix</keyword>